<dbReference type="RefSeq" id="WP_209372779.1">
    <property type="nucleotide sequence ID" value="NZ_JAGIZA010000004.1"/>
</dbReference>
<evidence type="ECO:0000313" key="2">
    <source>
        <dbReference type="Proteomes" id="UP000677537"/>
    </source>
</evidence>
<organism evidence="1 2">
    <name type="scientific">Roseomonas indoligenes</name>
    <dbReference type="NCBI Taxonomy" id="2820811"/>
    <lineage>
        <taxon>Bacteria</taxon>
        <taxon>Pseudomonadati</taxon>
        <taxon>Pseudomonadota</taxon>
        <taxon>Alphaproteobacteria</taxon>
        <taxon>Acetobacterales</taxon>
        <taxon>Roseomonadaceae</taxon>
        <taxon>Roseomonas</taxon>
    </lineage>
</organism>
<reference evidence="1" key="1">
    <citation type="submission" date="2021-03" db="EMBL/GenBank/DDBJ databases">
        <authorList>
            <person name="So Y."/>
        </authorList>
    </citation>
    <scope>NUCLEOTIDE SEQUENCE</scope>
    <source>
        <strain evidence="1">SG15</strain>
    </source>
</reference>
<sequence>MLTLRPSPPPPLRADRDREELTRIWDSVGADERKVLIAHARAVVEMTGAGRRTEKRL</sequence>
<dbReference type="AlphaFoldDB" id="A0A940S7C0"/>
<gene>
    <name evidence="1" type="ORF">J5Y10_08915</name>
</gene>
<protein>
    <submittedName>
        <fullName evidence="1">Uncharacterized protein</fullName>
    </submittedName>
</protein>
<dbReference type="Proteomes" id="UP000677537">
    <property type="component" value="Unassembled WGS sequence"/>
</dbReference>
<accession>A0A940S7C0</accession>
<evidence type="ECO:0000313" key="1">
    <source>
        <dbReference type="EMBL" id="MBP0492898.1"/>
    </source>
</evidence>
<dbReference type="EMBL" id="JAGIZA010000004">
    <property type="protein sequence ID" value="MBP0492898.1"/>
    <property type="molecule type" value="Genomic_DNA"/>
</dbReference>
<name>A0A940S7C0_9PROT</name>
<comment type="caution">
    <text evidence="1">The sequence shown here is derived from an EMBL/GenBank/DDBJ whole genome shotgun (WGS) entry which is preliminary data.</text>
</comment>
<keyword evidence="2" id="KW-1185">Reference proteome</keyword>
<proteinExistence type="predicted"/>